<evidence type="ECO:0000256" key="2">
    <source>
        <dbReference type="ARBA" id="ARBA00022490"/>
    </source>
</evidence>
<comment type="similarity">
    <text evidence="7 8">Belongs to the SelA family.</text>
</comment>
<dbReference type="OrthoDB" id="9787096at2"/>
<comment type="caution">
    <text evidence="10">The sequence shown here is derived from an EMBL/GenBank/DDBJ whole genome shotgun (WGS) entry which is preliminary data.</text>
</comment>
<evidence type="ECO:0000313" key="11">
    <source>
        <dbReference type="Proteomes" id="UP000217944"/>
    </source>
</evidence>
<evidence type="ECO:0000256" key="4">
    <source>
        <dbReference type="ARBA" id="ARBA00022898"/>
    </source>
</evidence>
<dbReference type="GO" id="GO:0001514">
    <property type="term" value="P:selenocysteine incorporation"/>
    <property type="evidence" value="ECO:0007669"/>
    <property type="project" value="UniProtKB-UniRule"/>
</dbReference>
<dbReference type="NCBIfam" id="TIGR00474">
    <property type="entry name" value="selA"/>
    <property type="match status" value="1"/>
</dbReference>
<dbReference type="EC" id="2.9.1.1" evidence="8"/>
<protein>
    <recommendedName>
        <fullName evidence="8">L-seryl-tRNA(Sec) selenium transferase</fullName>
        <ecNumber evidence="8">2.9.1.1</ecNumber>
    </recommendedName>
    <alternativeName>
        <fullName evidence="8">Selenocysteine synthase</fullName>
        <shortName evidence="8">Sec synthase</shortName>
    </alternativeName>
    <alternativeName>
        <fullName evidence="8">Selenocysteinyl-tRNA(Sec) synthase</fullName>
    </alternativeName>
</protein>
<dbReference type="HAMAP" id="MF_00423">
    <property type="entry name" value="SelA"/>
    <property type="match status" value="1"/>
</dbReference>
<keyword evidence="2 8" id="KW-0963">Cytoplasm</keyword>
<evidence type="ECO:0000313" key="10">
    <source>
        <dbReference type="EMBL" id="GAX87175.1"/>
    </source>
</evidence>
<evidence type="ECO:0000256" key="8">
    <source>
        <dbReference type="HAMAP-Rule" id="MF_00423"/>
    </source>
</evidence>
<comment type="pathway">
    <text evidence="8">Aminoacyl-tRNA biosynthesis; selenocysteinyl-tRNA(Sec) biosynthesis; selenocysteinyl-tRNA(Sec) from L-seryl-tRNA(Sec) (bacterial route): step 1/1.</text>
</comment>
<dbReference type="SUPFAM" id="SSF53383">
    <property type="entry name" value="PLP-dependent transferases"/>
    <property type="match status" value="1"/>
</dbReference>
<dbReference type="PANTHER" id="PTHR32328">
    <property type="entry name" value="L-SERYL-TRNA(SEC) SELENIUM TRANSFERASE"/>
    <property type="match status" value="1"/>
</dbReference>
<dbReference type="InterPro" id="IPR004534">
    <property type="entry name" value="SelA_trans"/>
</dbReference>
<evidence type="ECO:0000256" key="7">
    <source>
        <dbReference type="ARBA" id="ARBA00044507"/>
    </source>
</evidence>
<dbReference type="EMBL" id="BDME01000001">
    <property type="protein sequence ID" value="GAX87175.1"/>
    <property type="molecule type" value="Genomic_DNA"/>
</dbReference>
<dbReference type="GO" id="GO:0005737">
    <property type="term" value="C:cytoplasm"/>
    <property type="evidence" value="ECO:0007669"/>
    <property type="project" value="UniProtKB-SubCell"/>
</dbReference>
<comment type="function">
    <text evidence="8">Converts seryl-tRNA(Sec) to selenocysteinyl-tRNA(Sec) required for selenoprotein biosynthesis.</text>
</comment>
<feature type="modified residue" description="N6-(pyridoxal phosphate)lysine" evidence="8 9">
    <location>
        <position position="286"/>
    </location>
</feature>
<dbReference type="GO" id="GO:0001717">
    <property type="term" value="P:conversion of seryl-tRNAsec to selenocys-tRNAsec"/>
    <property type="evidence" value="ECO:0007669"/>
    <property type="project" value="UniProtKB-UniRule"/>
</dbReference>
<dbReference type="UniPathway" id="UPA00906">
    <property type="reaction ID" value="UER00896"/>
</dbReference>
<dbReference type="PANTHER" id="PTHR32328:SF0">
    <property type="entry name" value="L-SERYL-TRNA(SEC) SELENIUM TRANSFERASE"/>
    <property type="match status" value="1"/>
</dbReference>
<dbReference type="RefSeq" id="WP_096258325.1">
    <property type="nucleotide sequence ID" value="NZ_BDME01000001.1"/>
</dbReference>
<name>A0A292YCX8_9BACT</name>
<proteinExistence type="inferred from homology"/>
<dbReference type="InterPro" id="IPR015424">
    <property type="entry name" value="PyrdxlP-dep_Trfase"/>
</dbReference>
<keyword evidence="4 8" id="KW-0663">Pyridoxal phosphate</keyword>
<evidence type="ECO:0000256" key="5">
    <source>
        <dbReference type="ARBA" id="ARBA00022917"/>
    </source>
</evidence>
<dbReference type="Gene3D" id="3.90.1150.180">
    <property type="match status" value="1"/>
</dbReference>
<evidence type="ECO:0000256" key="1">
    <source>
        <dbReference type="ARBA" id="ARBA00001933"/>
    </source>
</evidence>
<evidence type="ECO:0000256" key="3">
    <source>
        <dbReference type="ARBA" id="ARBA00022679"/>
    </source>
</evidence>
<organism evidence="10 11">
    <name type="scientific">Lebetimonas natsushimae</name>
    <dbReference type="NCBI Taxonomy" id="1936991"/>
    <lineage>
        <taxon>Bacteria</taxon>
        <taxon>Pseudomonadati</taxon>
        <taxon>Campylobacterota</taxon>
        <taxon>Epsilonproteobacteria</taxon>
        <taxon>Nautiliales</taxon>
        <taxon>Nautiliaceae</taxon>
        <taxon>Lebetimonas</taxon>
    </lineage>
</organism>
<keyword evidence="11" id="KW-1185">Reference proteome</keyword>
<evidence type="ECO:0000256" key="9">
    <source>
        <dbReference type="PIRSR" id="PIRSR618319-50"/>
    </source>
</evidence>
<comment type="catalytic activity">
    <reaction evidence="8">
        <text>L-seryl-tRNA(Sec) + selenophosphate + H(+) = L-selenocysteinyl-tRNA(Sec) + phosphate</text>
        <dbReference type="Rhea" id="RHEA:22728"/>
        <dbReference type="Rhea" id="RHEA-COMP:9742"/>
        <dbReference type="Rhea" id="RHEA-COMP:9743"/>
        <dbReference type="ChEBI" id="CHEBI:15378"/>
        <dbReference type="ChEBI" id="CHEBI:16144"/>
        <dbReference type="ChEBI" id="CHEBI:43474"/>
        <dbReference type="ChEBI" id="CHEBI:78533"/>
        <dbReference type="ChEBI" id="CHEBI:78573"/>
        <dbReference type="EC" id="2.9.1.1"/>
    </reaction>
</comment>
<sequence>MNLFRQIPKVDKLLKNKNLQDIPENVLIYSIHSVLDELREKIKNSQIDKIDEEKIINNIVKKADDILSPSLINVINATGVTIHTNLGRSLIDEEIFNAAKKVSTHYCNLEYDLNKGKRGDRYHHSAKHLSFLFNCEDALIVNNNAAAVFLILNTFAKEREVVVSRGELVEIGGSFRVPEVMKASGAKLVEIGTTNKTKLKDYEESINENTAMLMKVHKSNYTIEGFTEEVYIDEIIKLSRKYNLLDYYDLGSAYIPKLPYGLSNTEPSINDIMKLSPSLVSFSGDKLFGGVQAGIIIGKKELINKLKKNQILRMFRVDKITLSLIQATTLAYIKKEYEKIPTLKQIFTSIDTLKQKAKKILSLTPSLRANIKESKTYVGGGTMPNKEIPTVVIEIEGNALSWERKFREKLVIGRIENDRFVLDMRTIQDDEIEKLASIINELISCEVKK</sequence>
<keyword evidence="6 8" id="KW-0711">Selenium</keyword>
<comment type="subcellular location">
    <subcellularLocation>
        <location evidence="8">Cytoplasm</location>
    </subcellularLocation>
</comment>
<dbReference type="Gene3D" id="3.40.640.10">
    <property type="entry name" value="Type I PLP-dependent aspartate aminotransferase-like (Major domain)"/>
    <property type="match status" value="1"/>
</dbReference>
<dbReference type="GO" id="GO:0004125">
    <property type="term" value="F:L-seryl-tRNA(Sec) selenium transferase activity"/>
    <property type="evidence" value="ECO:0007669"/>
    <property type="project" value="UniProtKB-UniRule"/>
</dbReference>
<dbReference type="InterPro" id="IPR015421">
    <property type="entry name" value="PyrdxlP-dep_Trfase_major"/>
</dbReference>
<keyword evidence="3 8" id="KW-0808">Transferase</keyword>
<reference evidence="10 11" key="1">
    <citation type="journal article" date="2017" name="Syst. Appl. Microbiol.">
        <title>Lebetimonas natsushimae sp. nov., a novel strictly anaerobic, moderately thermophilic chemoautotroph isolated from a deep-sea hydrothermal vent polychaete nest in the Mid-Okinawa Trough.</title>
        <authorList>
            <person name="Nagata R."/>
            <person name="Takaki Y."/>
            <person name="Tame A."/>
            <person name="Nunoura T."/>
            <person name="Muto H."/>
            <person name="Mino S."/>
            <person name="Sawayama S."/>
            <person name="Takai K."/>
            <person name="Nakagawa S."/>
        </authorList>
    </citation>
    <scope>NUCLEOTIDE SEQUENCE [LARGE SCALE GENOMIC DNA]</scope>
    <source>
        <strain evidence="10 11">HS1857</strain>
    </source>
</reference>
<dbReference type="Pfam" id="PF03841">
    <property type="entry name" value="SelA"/>
    <property type="match status" value="1"/>
</dbReference>
<gene>
    <name evidence="8" type="primary">selA</name>
    <name evidence="10" type="ORF">LNAT_P0470</name>
</gene>
<dbReference type="Proteomes" id="UP000217944">
    <property type="component" value="Unassembled WGS sequence"/>
</dbReference>
<comment type="cofactor">
    <cofactor evidence="1 8 9">
        <name>pyridoxal 5'-phosphate</name>
        <dbReference type="ChEBI" id="CHEBI:597326"/>
    </cofactor>
</comment>
<accession>A0A292YCX8</accession>
<evidence type="ECO:0000256" key="6">
    <source>
        <dbReference type="ARBA" id="ARBA00023266"/>
    </source>
</evidence>
<dbReference type="AlphaFoldDB" id="A0A292YCX8"/>
<keyword evidence="5 8" id="KW-0648">Protein biosynthesis</keyword>
<dbReference type="InterPro" id="IPR018319">
    <property type="entry name" value="SelA-like"/>
</dbReference>